<organism evidence="2 3">
    <name type="scientific">Dactylosporangium salmoneum</name>
    <dbReference type="NCBI Taxonomy" id="53361"/>
    <lineage>
        <taxon>Bacteria</taxon>
        <taxon>Bacillati</taxon>
        <taxon>Actinomycetota</taxon>
        <taxon>Actinomycetes</taxon>
        <taxon>Micromonosporales</taxon>
        <taxon>Micromonosporaceae</taxon>
        <taxon>Dactylosporangium</taxon>
    </lineage>
</organism>
<sequence>MKIATFAVALVLALGGLTACSSDNVDCTTDACTVTFDRGVQAESSVLGLKVELVGVDNGTVKLDVGGTTVSVPVDGSTQAQGFDISVQKVTDAEVVVRIKRS</sequence>
<feature type="signal peptide" evidence="1">
    <location>
        <begin position="1"/>
        <end position="21"/>
    </location>
</feature>
<evidence type="ECO:0008006" key="4">
    <source>
        <dbReference type="Google" id="ProtNLM"/>
    </source>
</evidence>
<protein>
    <recommendedName>
        <fullName evidence="4">Lipoprotein</fullName>
    </recommendedName>
</protein>
<accession>A0ABN3H7H8</accession>
<dbReference type="RefSeq" id="WP_344617168.1">
    <property type="nucleotide sequence ID" value="NZ_BAAARV010000071.1"/>
</dbReference>
<reference evidence="2 3" key="1">
    <citation type="journal article" date="2019" name="Int. J. Syst. Evol. Microbiol.">
        <title>The Global Catalogue of Microorganisms (GCM) 10K type strain sequencing project: providing services to taxonomists for standard genome sequencing and annotation.</title>
        <authorList>
            <consortium name="The Broad Institute Genomics Platform"/>
            <consortium name="The Broad Institute Genome Sequencing Center for Infectious Disease"/>
            <person name="Wu L."/>
            <person name="Ma J."/>
        </authorList>
    </citation>
    <scope>NUCLEOTIDE SEQUENCE [LARGE SCALE GENOMIC DNA]</scope>
    <source>
        <strain evidence="2 3">JCM 3272</strain>
    </source>
</reference>
<keyword evidence="3" id="KW-1185">Reference proteome</keyword>
<dbReference type="PROSITE" id="PS51257">
    <property type="entry name" value="PROKAR_LIPOPROTEIN"/>
    <property type="match status" value="1"/>
</dbReference>
<dbReference type="EMBL" id="BAAARV010000071">
    <property type="protein sequence ID" value="GAA2371505.1"/>
    <property type="molecule type" value="Genomic_DNA"/>
</dbReference>
<name>A0ABN3H7H8_9ACTN</name>
<evidence type="ECO:0000313" key="2">
    <source>
        <dbReference type="EMBL" id="GAA2371505.1"/>
    </source>
</evidence>
<comment type="caution">
    <text evidence="2">The sequence shown here is derived from an EMBL/GenBank/DDBJ whole genome shotgun (WGS) entry which is preliminary data.</text>
</comment>
<keyword evidence="1" id="KW-0732">Signal</keyword>
<gene>
    <name evidence="2" type="ORF">GCM10010170_073010</name>
</gene>
<evidence type="ECO:0000313" key="3">
    <source>
        <dbReference type="Proteomes" id="UP001501444"/>
    </source>
</evidence>
<proteinExistence type="predicted"/>
<evidence type="ECO:0000256" key="1">
    <source>
        <dbReference type="SAM" id="SignalP"/>
    </source>
</evidence>
<dbReference type="Proteomes" id="UP001501444">
    <property type="component" value="Unassembled WGS sequence"/>
</dbReference>
<feature type="chain" id="PRO_5045979714" description="Lipoprotein" evidence="1">
    <location>
        <begin position="22"/>
        <end position="102"/>
    </location>
</feature>